<dbReference type="InterPro" id="IPR000569">
    <property type="entry name" value="HECT_dom"/>
</dbReference>
<dbReference type="Gene3D" id="3.30.2410.10">
    <property type="entry name" value="Hect, E3 ligase catalytic domain"/>
    <property type="match status" value="1"/>
</dbReference>
<dbReference type="PROSITE" id="PS50237">
    <property type="entry name" value="HECT"/>
    <property type="match status" value="1"/>
</dbReference>
<dbReference type="InterPro" id="IPR035983">
    <property type="entry name" value="Hect_E3_ubiquitin_ligase"/>
</dbReference>
<dbReference type="OrthoDB" id="2384350at2759"/>
<name>A0A8W8NKR8_MAGGI</name>
<protein>
    <recommendedName>
        <fullName evidence="3">HECT domain-containing protein</fullName>
    </recommendedName>
</protein>
<evidence type="ECO:0000256" key="1">
    <source>
        <dbReference type="ARBA" id="ARBA00022786"/>
    </source>
</evidence>
<evidence type="ECO:0000313" key="4">
    <source>
        <dbReference type="EnsemblMetazoa" id="G6257.4:cds"/>
    </source>
</evidence>
<keyword evidence="1 2" id="KW-0833">Ubl conjugation pathway</keyword>
<organism evidence="4 5">
    <name type="scientific">Magallana gigas</name>
    <name type="common">Pacific oyster</name>
    <name type="synonym">Crassostrea gigas</name>
    <dbReference type="NCBI Taxonomy" id="29159"/>
    <lineage>
        <taxon>Eukaryota</taxon>
        <taxon>Metazoa</taxon>
        <taxon>Spiralia</taxon>
        <taxon>Lophotrochozoa</taxon>
        <taxon>Mollusca</taxon>
        <taxon>Bivalvia</taxon>
        <taxon>Autobranchia</taxon>
        <taxon>Pteriomorphia</taxon>
        <taxon>Ostreida</taxon>
        <taxon>Ostreoidea</taxon>
        <taxon>Ostreidae</taxon>
        <taxon>Magallana</taxon>
    </lineage>
</organism>
<dbReference type="Proteomes" id="UP000005408">
    <property type="component" value="Unassembled WGS sequence"/>
</dbReference>
<reference evidence="4" key="1">
    <citation type="submission" date="2022-08" db="UniProtKB">
        <authorList>
            <consortium name="EnsemblMetazoa"/>
        </authorList>
    </citation>
    <scope>IDENTIFICATION</scope>
    <source>
        <strain evidence="4">05x7-T-G4-1.051#20</strain>
    </source>
</reference>
<feature type="active site" description="Glycyl thioester intermediate" evidence="2">
    <location>
        <position position="352"/>
    </location>
</feature>
<dbReference type="AlphaFoldDB" id="A0A8W8NKR8"/>
<feature type="domain" description="HECT" evidence="3">
    <location>
        <begin position="58"/>
        <end position="359"/>
    </location>
</feature>
<evidence type="ECO:0000313" key="5">
    <source>
        <dbReference type="Proteomes" id="UP000005408"/>
    </source>
</evidence>
<evidence type="ECO:0000259" key="3">
    <source>
        <dbReference type="PROSITE" id="PS50237"/>
    </source>
</evidence>
<dbReference type="Gene3D" id="3.90.1750.10">
    <property type="entry name" value="Hect, E3 ligase catalytic domains"/>
    <property type="match status" value="1"/>
</dbReference>
<dbReference type="Pfam" id="PF00632">
    <property type="entry name" value="HECT"/>
    <property type="match status" value="1"/>
</dbReference>
<dbReference type="SMART" id="SM00119">
    <property type="entry name" value="HECTc"/>
    <property type="match status" value="1"/>
</dbReference>
<accession>A0A8W8NKR8</accession>
<dbReference type="SUPFAM" id="SSF56204">
    <property type="entry name" value="Hect, E3 ligase catalytic domain"/>
    <property type="match status" value="1"/>
</dbReference>
<keyword evidence="5" id="KW-1185">Reference proteome</keyword>
<sequence>MGGQQSVPKEPAPMSETQLRTFNTVIADLRRQQIGKRVVLKVDRSSLLQGAFSHFKMSGSELSPIDVILHTERNEEPCTNLGGPNREFFTLLLEDFKSSKLDMFEGPGSFLLPVNNRKALNGDMFYLFGKISVLSILSDGPGFPYFPPFLVSYLRGHEFEHELSSLYIVNTFLTDYINKICNATSQEEIDTVIGEDEERFIDNCGWPRTDMVTPSKRMLYVQTLIRWELLDKRKDVYDQLKKGLNVLNFLDLTRDLQEFEHVFLCRNKSKTTAEFIKKKLVPEVKKLQPQDKEEEDAKKFTLRCLKDLEDEEAAHLFQFITGLDDLPAQELPISVEFNRVNRVTELPEAITCVQRLILPLGNKSKIQLYSSFDKALKFGRIGFGEKTSASK</sequence>
<dbReference type="GO" id="GO:0004842">
    <property type="term" value="F:ubiquitin-protein transferase activity"/>
    <property type="evidence" value="ECO:0007669"/>
    <property type="project" value="InterPro"/>
</dbReference>
<dbReference type="OMA" id="FIDECNE"/>
<dbReference type="EnsemblMetazoa" id="G6257.4">
    <property type="protein sequence ID" value="G6257.4:cds"/>
    <property type="gene ID" value="G6257"/>
</dbReference>
<proteinExistence type="predicted"/>
<evidence type="ECO:0000256" key="2">
    <source>
        <dbReference type="PROSITE-ProRule" id="PRU00104"/>
    </source>
</evidence>